<comment type="caution">
    <text evidence="1">The sequence shown here is derived from an EMBL/GenBank/DDBJ whole genome shotgun (WGS) entry which is preliminary data.</text>
</comment>
<dbReference type="AlphaFoldDB" id="A0ABC8J6D8"/>
<name>A0ABC8J6D8_ERUVS</name>
<evidence type="ECO:0000313" key="1">
    <source>
        <dbReference type="EMBL" id="CAH8306142.1"/>
    </source>
</evidence>
<organism evidence="1 2">
    <name type="scientific">Eruca vesicaria subsp. sativa</name>
    <name type="common">Garden rocket</name>
    <name type="synonym">Eruca sativa</name>
    <dbReference type="NCBI Taxonomy" id="29727"/>
    <lineage>
        <taxon>Eukaryota</taxon>
        <taxon>Viridiplantae</taxon>
        <taxon>Streptophyta</taxon>
        <taxon>Embryophyta</taxon>
        <taxon>Tracheophyta</taxon>
        <taxon>Spermatophyta</taxon>
        <taxon>Magnoliopsida</taxon>
        <taxon>eudicotyledons</taxon>
        <taxon>Gunneridae</taxon>
        <taxon>Pentapetalae</taxon>
        <taxon>rosids</taxon>
        <taxon>malvids</taxon>
        <taxon>Brassicales</taxon>
        <taxon>Brassicaceae</taxon>
        <taxon>Brassiceae</taxon>
        <taxon>Eruca</taxon>
    </lineage>
</organism>
<accession>A0ABC8J6D8</accession>
<proteinExistence type="predicted"/>
<dbReference type="EMBL" id="CAKOAT010064043">
    <property type="protein sequence ID" value="CAH8306142.1"/>
    <property type="molecule type" value="Genomic_DNA"/>
</dbReference>
<reference evidence="1 2" key="1">
    <citation type="submission" date="2022-03" db="EMBL/GenBank/DDBJ databases">
        <authorList>
            <person name="Macdonald S."/>
            <person name="Ahmed S."/>
            <person name="Newling K."/>
        </authorList>
    </citation>
    <scope>NUCLEOTIDE SEQUENCE [LARGE SCALE GENOMIC DNA]</scope>
</reference>
<keyword evidence="2" id="KW-1185">Reference proteome</keyword>
<dbReference type="Proteomes" id="UP001642260">
    <property type="component" value="Unassembled WGS sequence"/>
</dbReference>
<protein>
    <submittedName>
        <fullName evidence="1">Uncharacterized protein</fullName>
    </submittedName>
</protein>
<gene>
    <name evidence="1" type="ORF">ERUC_LOCUS4269</name>
</gene>
<evidence type="ECO:0000313" key="2">
    <source>
        <dbReference type="Proteomes" id="UP001642260"/>
    </source>
</evidence>
<sequence>MLVALGFGRHRGSDMSVLVFGGTARLGKLEARGHQLRSKVICFGFSVVLTCRVRICGFVYRSHVLCGGACGPNQSRRFDQGCVSDLSLGEGAGLQSQSEAINVHYGSFCVEVILLNRTLGKPHSTGSGVDHLFDSSSSRVRRCPYQNVKVPVKNCSIGEEIKVGT</sequence>